<reference evidence="1 2" key="1">
    <citation type="submission" date="2015-12" db="EMBL/GenBank/DDBJ databases">
        <title>The genome of Folsomia candida.</title>
        <authorList>
            <person name="Faddeeva A."/>
            <person name="Derks M.F."/>
            <person name="Anvar Y."/>
            <person name="Smit S."/>
            <person name="Van Straalen N."/>
            <person name="Roelofs D."/>
        </authorList>
    </citation>
    <scope>NUCLEOTIDE SEQUENCE [LARGE SCALE GENOMIC DNA]</scope>
    <source>
        <strain evidence="1 2">VU population</strain>
        <tissue evidence="1">Whole body</tissue>
    </source>
</reference>
<organism evidence="1 2">
    <name type="scientific">Folsomia candida</name>
    <name type="common">Springtail</name>
    <dbReference type="NCBI Taxonomy" id="158441"/>
    <lineage>
        <taxon>Eukaryota</taxon>
        <taxon>Metazoa</taxon>
        <taxon>Ecdysozoa</taxon>
        <taxon>Arthropoda</taxon>
        <taxon>Hexapoda</taxon>
        <taxon>Collembola</taxon>
        <taxon>Entomobryomorpha</taxon>
        <taxon>Isotomoidea</taxon>
        <taxon>Isotomidae</taxon>
        <taxon>Proisotominae</taxon>
        <taxon>Folsomia</taxon>
    </lineage>
</organism>
<protein>
    <submittedName>
        <fullName evidence="1">Uncharacterized protein</fullName>
    </submittedName>
</protein>
<dbReference type="EMBL" id="LNIX01000010">
    <property type="protein sequence ID" value="OXA49209.1"/>
    <property type="molecule type" value="Genomic_DNA"/>
</dbReference>
<accession>A0A226DVG2</accession>
<proteinExistence type="predicted"/>
<gene>
    <name evidence="1" type="ORF">Fcan01_15704</name>
</gene>
<comment type="caution">
    <text evidence="1">The sequence shown here is derived from an EMBL/GenBank/DDBJ whole genome shotgun (WGS) entry which is preliminary data.</text>
</comment>
<dbReference type="AlphaFoldDB" id="A0A226DVG2"/>
<evidence type="ECO:0000313" key="2">
    <source>
        <dbReference type="Proteomes" id="UP000198287"/>
    </source>
</evidence>
<name>A0A226DVG2_FOLCA</name>
<keyword evidence="2" id="KW-1185">Reference proteome</keyword>
<sequence length="152" mass="17730">MFPGLNLNFGGYLTQFPALEKLVVSKVRQCETRYRSQDEELGEQEWFEVWAGFLAKYFLKGECLTVRDVRIPSPPGKRVGFKLFKKVGGARNSDNLVWEVGDYTDFFERISNTFPNLRWETFEGVNSERVEEWVRIGCEMGLMEKNVLKLDE</sequence>
<evidence type="ECO:0000313" key="1">
    <source>
        <dbReference type="EMBL" id="OXA49209.1"/>
    </source>
</evidence>
<dbReference type="OrthoDB" id="2382755at2759"/>
<dbReference type="Proteomes" id="UP000198287">
    <property type="component" value="Unassembled WGS sequence"/>
</dbReference>